<feature type="compositionally biased region" description="Low complexity" evidence="5">
    <location>
        <begin position="441"/>
        <end position="453"/>
    </location>
</feature>
<dbReference type="Gene3D" id="2.30.30.40">
    <property type="entry name" value="SH3 Domains"/>
    <property type="match status" value="1"/>
</dbReference>
<dbReference type="GO" id="GO:0008270">
    <property type="term" value="F:zinc ion binding"/>
    <property type="evidence" value="ECO:0007669"/>
    <property type="project" value="UniProtKB-KW"/>
</dbReference>
<reference evidence="8" key="3">
    <citation type="submission" date="2025-08" db="UniProtKB">
        <authorList>
            <consortium name="RefSeq"/>
        </authorList>
    </citation>
    <scope>IDENTIFICATION</scope>
    <source>
        <strain evidence="8">CBS 342.82</strain>
    </source>
</reference>
<feature type="region of interest" description="Disordered" evidence="5">
    <location>
        <begin position="264"/>
        <end position="536"/>
    </location>
</feature>
<feature type="region of interest" description="Disordered" evidence="5">
    <location>
        <begin position="161"/>
        <end position="220"/>
    </location>
</feature>
<feature type="compositionally biased region" description="Low complexity" evidence="5">
    <location>
        <begin position="940"/>
        <end position="952"/>
    </location>
</feature>
<feature type="compositionally biased region" description="Polar residues" evidence="5">
    <location>
        <begin position="483"/>
        <end position="506"/>
    </location>
</feature>
<dbReference type="InterPro" id="IPR000433">
    <property type="entry name" value="Znf_ZZ"/>
</dbReference>
<dbReference type="PROSITE" id="PS50089">
    <property type="entry name" value="ZF_RING_2"/>
    <property type="match status" value="1"/>
</dbReference>
<feature type="region of interest" description="Disordered" evidence="5">
    <location>
        <begin position="931"/>
        <end position="968"/>
    </location>
</feature>
<keyword evidence="3" id="KW-0862">Zinc</keyword>
<dbReference type="RefSeq" id="XP_033459291.1">
    <property type="nucleotide sequence ID" value="XM_033603211.1"/>
</dbReference>
<accession>A0A6J3M2L3</accession>
<dbReference type="SMART" id="SM00291">
    <property type="entry name" value="ZnF_ZZ"/>
    <property type="match status" value="2"/>
</dbReference>
<evidence type="ECO:0000313" key="7">
    <source>
        <dbReference type="Proteomes" id="UP000504637"/>
    </source>
</evidence>
<dbReference type="InterPro" id="IPR013083">
    <property type="entry name" value="Znf_RING/FYVE/PHD"/>
</dbReference>
<dbReference type="InterPro" id="IPR017907">
    <property type="entry name" value="Znf_RING_CS"/>
</dbReference>
<feature type="compositionally biased region" description="Polar residues" evidence="5">
    <location>
        <begin position="1003"/>
        <end position="1016"/>
    </location>
</feature>
<dbReference type="InterPro" id="IPR018957">
    <property type="entry name" value="Znf_C3HC4_RING-type"/>
</dbReference>
<dbReference type="PANTHER" id="PTHR16079:SF4">
    <property type="entry name" value="E3 UBIQUITIN-PROTEIN LIGASE CHFR"/>
    <property type="match status" value="1"/>
</dbReference>
<feature type="domain" description="RING-type" evidence="6">
    <location>
        <begin position="16"/>
        <end position="74"/>
    </location>
</feature>
<dbReference type="GO" id="GO:0006511">
    <property type="term" value="P:ubiquitin-dependent protein catabolic process"/>
    <property type="evidence" value="ECO:0007669"/>
    <property type="project" value="TreeGrafter"/>
</dbReference>
<proteinExistence type="predicted"/>
<feature type="region of interest" description="Disordered" evidence="5">
    <location>
        <begin position="697"/>
        <end position="744"/>
    </location>
</feature>
<name>A0A6J3M2L3_9PEZI</name>
<dbReference type="SUPFAM" id="SSF57850">
    <property type="entry name" value="RING/U-box"/>
    <property type="match status" value="2"/>
</dbReference>
<dbReference type="Proteomes" id="UP000504637">
    <property type="component" value="Unplaced"/>
</dbReference>
<keyword evidence="1" id="KW-0479">Metal-binding</keyword>
<dbReference type="GO" id="GO:0005634">
    <property type="term" value="C:nucleus"/>
    <property type="evidence" value="ECO:0007669"/>
    <property type="project" value="TreeGrafter"/>
</dbReference>
<evidence type="ECO:0000313" key="8">
    <source>
        <dbReference type="RefSeq" id="XP_033459291.1"/>
    </source>
</evidence>
<dbReference type="SMART" id="SM00184">
    <property type="entry name" value="RING"/>
    <property type="match status" value="1"/>
</dbReference>
<dbReference type="AlphaFoldDB" id="A0A6J3M2L3"/>
<evidence type="ECO:0000256" key="2">
    <source>
        <dbReference type="ARBA" id="ARBA00022771"/>
    </source>
</evidence>
<dbReference type="Gene3D" id="3.30.60.90">
    <property type="match status" value="1"/>
</dbReference>
<feature type="region of interest" description="Disordered" evidence="5">
    <location>
        <begin position="95"/>
        <end position="144"/>
    </location>
</feature>
<dbReference type="InterPro" id="IPR001841">
    <property type="entry name" value="Znf_RING"/>
</dbReference>
<feature type="compositionally biased region" description="Low complexity" evidence="5">
    <location>
        <begin position="388"/>
        <end position="424"/>
    </location>
</feature>
<feature type="compositionally biased region" description="Basic and acidic residues" evidence="5">
    <location>
        <begin position="992"/>
        <end position="1002"/>
    </location>
</feature>
<reference evidence="8" key="2">
    <citation type="submission" date="2020-04" db="EMBL/GenBank/DDBJ databases">
        <authorList>
            <consortium name="NCBI Genome Project"/>
        </authorList>
    </citation>
    <scope>NUCLEOTIDE SEQUENCE</scope>
    <source>
        <strain evidence="8">CBS 342.82</strain>
    </source>
</reference>
<dbReference type="Pfam" id="PF00097">
    <property type="entry name" value="zf-C3HC4"/>
    <property type="match status" value="1"/>
</dbReference>
<protein>
    <recommendedName>
        <fullName evidence="6">RING-type domain-containing protein</fullName>
    </recommendedName>
</protein>
<feature type="compositionally biased region" description="Basic and acidic residues" evidence="5">
    <location>
        <begin position="171"/>
        <end position="182"/>
    </location>
</feature>
<dbReference type="InterPro" id="IPR036028">
    <property type="entry name" value="SH3-like_dom_sf"/>
</dbReference>
<evidence type="ECO:0000256" key="1">
    <source>
        <dbReference type="ARBA" id="ARBA00022723"/>
    </source>
</evidence>
<gene>
    <name evidence="8" type="ORF">K489DRAFT_371109</name>
</gene>
<evidence type="ECO:0000256" key="4">
    <source>
        <dbReference type="PROSITE-ProRule" id="PRU00175"/>
    </source>
</evidence>
<evidence type="ECO:0000256" key="3">
    <source>
        <dbReference type="ARBA" id="ARBA00022833"/>
    </source>
</evidence>
<dbReference type="CDD" id="cd02249">
    <property type="entry name" value="ZZ"/>
    <property type="match status" value="1"/>
</dbReference>
<reference evidence="8" key="1">
    <citation type="submission" date="2020-01" db="EMBL/GenBank/DDBJ databases">
        <authorList>
            <consortium name="DOE Joint Genome Institute"/>
            <person name="Haridas S."/>
            <person name="Albert R."/>
            <person name="Binder M."/>
            <person name="Bloem J."/>
            <person name="Labutti K."/>
            <person name="Salamov A."/>
            <person name="Andreopoulos B."/>
            <person name="Baker S.E."/>
            <person name="Barry K."/>
            <person name="Bills G."/>
            <person name="Bluhm B.H."/>
            <person name="Cannon C."/>
            <person name="Castanera R."/>
            <person name="Culley D.E."/>
            <person name="Daum C."/>
            <person name="Ezra D."/>
            <person name="Gonzalez J.B."/>
            <person name="Henrissat B."/>
            <person name="Kuo A."/>
            <person name="Liang C."/>
            <person name="Lipzen A."/>
            <person name="Lutzoni F."/>
            <person name="Magnuson J."/>
            <person name="Mondo S."/>
            <person name="Nolan M."/>
            <person name="Ohm R."/>
            <person name="Pangilinan J."/>
            <person name="Park H.-J."/>
            <person name="Ramirez L."/>
            <person name="Alfaro M."/>
            <person name="Sun H."/>
            <person name="Tritt A."/>
            <person name="Yoshinaga Y."/>
            <person name="Zwiers L.-H."/>
            <person name="Turgeon B.G."/>
            <person name="Goodwin S.B."/>
            <person name="Spatafora J.W."/>
            <person name="Crous P.W."/>
            <person name="Grigoriev I.V."/>
        </authorList>
    </citation>
    <scope>NUCLEOTIDE SEQUENCE</scope>
    <source>
        <strain evidence="8">CBS 342.82</strain>
    </source>
</reference>
<keyword evidence="7" id="KW-1185">Reference proteome</keyword>
<dbReference type="GeneID" id="54361011"/>
<feature type="compositionally biased region" description="Basic and acidic residues" evidence="5">
    <location>
        <begin position="95"/>
        <end position="110"/>
    </location>
</feature>
<feature type="region of interest" description="Disordered" evidence="5">
    <location>
        <begin position="992"/>
        <end position="1030"/>
    </location>
</feature>
<dbReference type="Gene3D" id="3.30.40.10">
    <property type="entry name" value="Zinc/RING finger domain, C3HC4 (zinc finger)"/>
    <property type="match status" value="1"/>
</dbReference>
<dbReference type="SUPFAM" id="SSF50044">
    <property type="entry name" value="SH3-domain"/>
    <property type="match status" value="1"/>
</dbReference>
<dbReference type="InterPro" id="IPR043145">
    <property type="entry name" value="Znf_ZZ_sf"/>
</dbReference>
<feature type="compositionally biased region" description="Basic and acidic residues" evidence="5">
    <location>
        <begin position="264"/>
        <end position="276"/>
    </location>
</feature>
<feature type="compositionally biased region" description="Low complexity" evidence="5">
    <location>
        <begin position="808"/>
        <end position="833"/>
    </location>
</feature>
<feature type="region of interest" description="Disordered" evidence="5">
    <location>
        <begin position="808"/>
        <end position="847"/>
    </location>
</feature>
<dbReference type="OrthoDB" id="1305878at2759"/>
<dbReference type="PANTHER" id="PTHR16079">
    <property type="entry name" value="UBIQUITIN LIGASE PROTEIN CHFR"/>
    <property type="match status" value="1"/>
</dbReference>
<dbReference type="PROSITE" id="PS00518">
    <property type="entry name" value="ZF_RING_1"/>
    <property type="match status" value="1"/>
</dbReference>
<keyword evidence="2 4" id="KW-0863">Zinc-finger</keyword>
<organism evidence="8">
    <name type="scientific">Dissoconium aciculare CBS 342.82</name>
    <dbReference type="NCBI Taxonomy" id="1314786"/>
    <lineage>
        <taxon>Eukaryota</taxon>
        <taxon>Fungi</taxon>
        <taxon>Dikarya</taxon>
        <taxon>Ascomycota</taxon>
        <taxon>Pezizomycotina</taxon>
        <taxon>Dothideomycetes</taxon>
        <taxon>Dothideomycetidae</taxon>
        <taxon>Mycosphaerellales</taxon>
        <taxon>Dissoconiaceae</taxon>
        <taxon>Dissoconium</taxon>
    </lineage>
</organism>
<feature type="compositionally biased region" description="Low complexity" evidence="5">
    <location>
        <begin position="354"/>
        <end position="364"/>
    </location>
</feature>
<dbReference type="InterPro" id="IPR052256">
    <property type="entry name" value="E3_ubiquitin-ligase_CHFR"/>
</dbReference>
<dbReference type="GO" id="GO:0004842">
    <property type="term" value="F:ubiquitin-protein transferase activity"/>
    <property type="evidence" value="ECO:0007669"/>
    <property type="project" value="TreeGrafter"/>
</dbReference>
<evidence type="ECO:0000259" key="6">
    <source>
        <dbReference type="PROSITE" id="PS50089"/>
    </source>
</evidence>
<dbReference type="Pfam" id="PF00569">
    <property type="entry name" value="ZZ"/>
    <property type="match status" value="1"/>
</dbReference>
<feature type="compositionally biased region" description="Low complexity" evidence="5">
    <location>
        <begin position="295"/>
        <end position="308"/>
    </location>
</feature>
<evidence type="ECO:0000256" key="5">
    <source>
        <dbReference type="SAM" id="MobiDB-lite"/>
    </source>
</evidence>
<dbReference type="GO" id="GO:0016567">
    <property type="term" value="P:protein ubiquitination"/>
    <property type="evidence" value="ECO:0007669"/>
    <property type="project" value="TreeGrafter"/>
</dbReference>
<feature type="compositionally biased region" description="Polar residues" evidence="5">
    <location>
        <begin position="323"/>
        <end position="332"/>
    </location>
</feature>
<sequence length="1088" mass="118260">MADSSQLFDFEKELTCSICTEILYQPLTLLDCLHTYCGACLKEWFAFQAASANSRSSSRRAANTRNPYTCPSCRETVRGTKADWRLTAHLEGFLKAHPDKDRSEEDKAAAREGYAPGEDVLPALTAPRAAPRRDAARDGDLDDSEDERLLAEVRELSMANVDPAAAARLQARRERNSRERSHDRRNRSQAQQRQPDRRSPRATSPTTRQVEHQPSLRSLLGGEDIQEEILASIYSEGLLDGIDLENLTSAQEEELTERIAEAYRRRQRQRERERSRQRGINRNRSADGNQSSAEQSSQRPRRSGSQTRSSRRPDTETGEDSESASYRQQQRSHQPRLRPPVVRPQQADPRRPSARPTRSSTSPVPRDDQQRSGDTASIVPMQQRRRANSSSTSSAAAPGSRSGISDIRTTGNAARTNRAATATGIPTASREERAPTNLLYPTADTSSSSSSPRARSHDPPLARDAASNSQVARTTPFMRSESLDTANMASMRASTVTSTGSASQIAAPTPELSGPDNRNLGSNAGGIATATPEPSPLRAVFSRSDLAPEPVEVESLDINTVSSPQPADVVIADISRSIITAAILPKRVCARCHMSQIETQVHYHCDICSADGKARSTSDSNGSQSENSPASSYDLCQTCYRSGKGCEYWFGFGFVALERWQRMSSGTQPGTPGSHGSSAPQPHVLIARRWVAAPSPRLQLQGMSRGSQERDVGSMANQRASPPYPHIANTPPQSPSLPTSTPQSKQLPFALIDGAFCESCQTRADNCYWYCELCLSGAWGFCNACVLQGRCCTHPLLPLTRIAPPALSSSAAPSSPSSSAFASTTTSNTTPYPTSMPPRDPVRNLNPLNIPHLPPSSYITAPPHIDCDICRLPIPAAAPRFHCYICSSGDYDVCAPCYRAVTGGHSDMNPNSKSSSGSSAAWDPLDGEYGWRRCPNTQISPQQQSSMSPTTRSRVRGPANSNSNSAGSITGHRLAVIANDLAGRRVVVREKVGGWRMKDDQQRSSGPTAKDPTTSNPPQQQPPAPPSLGARHLATWSYFPADPALTPDELAFPRNAEITEVQDLNADWSVGVYAGRVGVFPKNHTARM</sequence>